<dbReference type="PROSITE" id="PS50847">
    <property type="entry name" value="GRAM_POS_ANCHORING"/>
    <property type="match status" value="1"/>
</dbReference>
<comment type="caution">
    <text evidence="8">The sequence shown here is derived from an EMBL/GenBank/DDBJ whole genome shotgun (WGS) entry which is preliminary data.</text>
</comment>
<dbReference type="Gene3D" id="2.60.40.10">
    <property type="entry name" value="Immunoglobulins"/>
    <property type="match status" value="5"/>
</dbReference>
<evidence type="ECO:0000256" key="4">
    <source>
        <dbReference type="ARBA" id="ARBA00022729"/>
    </source>
</evidence>
<organism evidence="8 9">
    <name type="scientific">Enterococcus villorum</name>
    <dbReference type="NCBI Taxonomy" id="112904"/>
    <lineage>
        <taxon>Bacteria</taxon>
        <taxon>Bacillati</taxon>
        <taxon>Bacillota</taxon>
        <taxon>Bacilli</taxon>
        <taxon>Lactobacillales</taxon>
        <taxon>Enterococcaceae</taxon>
        <taxon>Enterococcus</taxon>
    </lineage>
</organism>
<evidence type="ECO:0000256" key="6">
    <source>
        <dbReference type="SAM" id="Phobius"/>
    </source>
</evidence>
<dbReference type="PANTHER" id="PTHR36108:SF13">
    <property type="entry name" value="COLOSSIN-B-RELATED"/>
    <property type="match status" value="1"/>
</dbReference>
<gene>
    <name evidence="8" type="ORF">BH747_06010</name>
</gene>
<reference evidence="8 9" key="1">
    <citation type="journal article" date="2017" name="BMC Microbiol.">
        <title>Comparative genomics of Enterococcus spp. isolated from bovine feces.</title>
        <authorList>
            <person name="Beukers A.G."/>
            <person name="Zaheer R."/>
            <person name="Goji N."/>
            <person name="Amoako K.K."/>
            <person name="Chaves A.V."/>
            <person name="Ward M.P."/>
            <person name="McAllister T.A."/>
        </authorList>
    </citation>
    <scope>NUCLEOTIDE SEQUENCE [LARGE SCALE GENOMIC DNA]</scope>
    <source>
        <strain evidence="8 9">F1129D 143</strain>
    </source>
</reference>
<evidence type="ECO:0000256" key="2">
    <source>
        <dbReference type="ARBA" id="ARBA00022512"/>
    </source>
</evidence>
<keyword evidence="3" id="KW-0964">Secreted</keyword>
<evidence type="ECO:0000256" key="5">
    <source>
        <dbReference type="ARBA" id="ARBA00023088"/>
    </source>
</evidence>
<evidence type="ECO:0000256" key="3">
    <source>
        <dbReference type="ARBA" id="ARBA00022525"/>
    </source>
</evidence>
<keyword evidence="5" id="KW-0572">Peptidoglycan-anchor</keyword>
<dbReference type="InterPro" id="IPR013783">
    <property type="entry name" value="Ig-like_fold"/>
</dbReference>
<dbReference type="EMBL" id="MJEA01000004">
    <property type="protein sequence ID" value="OQO70575.1"/>
    <property type="molecule type" value="Genomic_DNA"/>
</dbReference>
<dbReference type="InterPro" id="IPR041033">
    <property type="entry name" value="SpaA_PFL_dom_1"/>
</dbReference>
<comment type="similarity">
    <text evidence="1">Belongs to the serine-aspartate repeat-containing protein (SDr) family.</text>
</comment>
<dbReference type="Gene3D" id="2.60.40.3930">
    <property type="match status" value="1"/>
</dbReference>
<keyword evidence="6" id="KW-1133">Transmembrane helix</keyword>
<proteinExistence type="inferred from homology"/>
<evidence type="ECO:0000256" key="1">
    <source>
        <dbReference type="ARBA" id="ARBA00007257"/>
    </source>
</evidence>
<evidence type="ECO:0000259" key="7">
    <source>
        <dbReference type="PROSITE" id="PS50847"/>
    </source>
</evidence>
<dbReference type="RefSeq" id="WP_081183343.1">
    <property type="nucleotide sequence ID" value="NZ_MJEA01000004.1"/>
</dbReference>
<evidence type="ECO:0000313" key="8">
    <source>
        <dbReference type="EMBL" id="OQO70575.1"/>
    </source>
</evidence>
<dbReference type="SUPFAM" id="SSF49478">
    <property type="entry name" value="Cna protein B-type domain"/>
    <property type="match status" value="2"/>
</dbReference>
<accession>A0A1V8YD68</accession>
<name>A0A1V8YD68_9ENTE</name>
<dbReference type="InterPro" id="IPR019931">
    <property type="entry name" value="LPXTG_anchor"/>
</dbReference>
<feature type="domain" description="Gram-positive cocci surface proteins LPxTG" evidence="7">
    <location>
        <begin position="980"/>
        <end position="1015"/>
    </location>
</feature>
<sequence length="1015" mass="113973">MKKYQLIARIFIIMSLIIASFSYNLSVLALERGKAVQEVDQKITFLQENQLIQNSLGKLYTTTPSNYIHSSIHDIFKEVNAINRMANQTIVVDPNAHIANIDIHLSNGGREYGWYGKRVNNEIALCIEQGAVLNIGENHGYTVTELNTEQMKKISLIKYYGIIVTGHTLHKELMTQLLAWEQQAIYPVSISGVFSMADYQSFKSDVMANVNKFYTTPSFANQMFELEIGKPLTITDTTGAFSHYKPSPSKIPQGIDVYKEGSKLTTLATKDADSSSKLEFEYDIASSFQGVPLIYQHPYTQNVMIGRISDNRQLSLTINVSKNGNARVRKVDESTKQPLAGAVFRFTTSDGQTKEITTGSDGYVTWNDLLVDTKVTIQEIKAPNGYVSSSTPQTLTIKANETTTITKDNKEQLANLKIIKEDEETGNTPQGAAQLVGAIYELTDKNGQSVGKLTMKDTNGVAQAELKGLKLGTYILQEIKAPEGYNLDPNKYTVHLTYAGQNETVALHSQTVTDRVIKGNIEGYKFGSRPLIPQTVFEMFELFSTDNKDMKPPLEGVELTATSHTTGQKYVQVTGKNGYFKFENLPYDTYTIEETQGMDGYLLIEPFEVTITEEGYTHFFLLEDKIIESRLHIVKVDEETGENIPYAGAQFKIFDTWANEGEGAFVSMVRPNDTESTDVFETNEKGEIVTTESLAWGEERYELHEVKAPEGYVPLEEPIVFSVTEEDAGALIRLEVPNRLARQTIQLIKRDRLNEQPLANVPFNLYKLETDEAGETSQNLVDEYLTDEAGEITIEGLPYGKYQLVEENPLEGYLPLEEPLEFSVTVEKDGELIVLEAYNEREQLQLTSLFSHVNGEKTLDPTIDNRLKDVVWVKGEALEIGHTYTVFTQYKNTKTGKVVSEDTSIYTAKSKEDEFEVSLDLKADTLKDGEQLTATHVLYYEEAQENEVGREDDLTNKDQTVAFKKEVIIQKQESTKQVVLPKTGDKDSINRVLLGLILFVVASSCLYIRKKKVII</sequence>
<dbReference type="NCBIfam" id="TIGR01167">
    <property type="entry name" value="LPXTG_anchor"/>
    <property type="match status" value="1"/>
</dbReference>
<dbReference type="STRING" id="112904.BH747_06010"/>
<keyword evidence="2" id="KW-0134">Cell wall</keyword>
<feature type="transmembrane region" description="Helical" evidence="6">
    <location>
        <begin position="989"/>
        <end position="1008"/>
    </location>
</feature>
<dbReference type="AlphaFoldDB" id="A0A1V8YD68"/>
<dbReference type="Proteomes" id="UP000192477">
    <property type="component" value="Unassembled WGS sequence"/>
</dbReference>
<keyword evidence="6" id="KW-0472">Membrane</keyword>
<evidence type="ECO:0000313" key="9">
    <source>
        <dbReference type="Proteomes" id="UP000192477"/>
    </source>
</evidence>
<protein>
    <submittedName>
        <fullName evidence="8">Cell wall protein</fullName>
    </submittedName>
</protein>
<keyword evidence="4" id="KW-0732">Signal</keyword>
<dbReference type="Pfam" id="PF17802">
    <property type="entry name" value="SpaA"/>
    <property type="match status" value="5"/>
</dbReference>
<dbReference type="PANTHER" id="PTHR36108">
    <property type="entry name" value="COLOSSIN-B-RELATED"/>
    <property type="match status" value="1"/>
</dbReference>
<dbReference type="Pfam" id="PF00746">
    <property type="entry name" value="Gram_pos_anchor"/>
    <property type="match status" value="1"/>
</dbReference>
<keyword evidence="6" id="KW-0812">Transmembrane</keyword>